<gene>
    <name evidence="1" type="ORF">SAMN05444392_11612</name>
</gene>
<accession>A0A1M5AUN8</accession>
<dbReference type="AlphaFoldDB" id="A0A1M5AUN8"/>
<dbReference type="STRING" id="112248.SAMN05444392_11612"/>
<organism evidence="1 2">
    <name type="scientific">Seinonella peptonophila</name>
    <dbReference type="NCBI Taxonomy" id="112248"/>
    <lineage>
        <taxon>Bacteria</taxon>
        <taxon>Bacillati</taxon>
        <taxon>Bacillota</taxon>
        <taxon>Bacilli</taxon>
        <taxon>Bacillales</taxon>
        <taxon>Thermoactinomycetaceae</taxon>
        <taxon>Seinonella</taxon>
    </lineage>
</organism>
<keyword evidence="2" id="KW-1185">Reference proteome</keyword>
<evidence type="ECO:0000313" key="2">
    <source>
        <dbReference type="Proteomes" id="UP000184476"/>
    </source>
</evidence>
<name>A0A1M5AUN8_9BACL</name>
<protein>
    <submittedName>
        <fullName evidence="1">Uncharacterized protein</fullName>
    </submittedName>
</protein>
<evidence type="ECO:0000313" key="1">
    <source>
        <dbReference type="EMBL" id="SHF33925.1"/>
    </source>
</evidence>
<sequence length="168" mass="19906">MGEKPALIEYSKSNAFLSNKHLLMHYPHILTNDYYIFFQTIEQKNEFIPKLRKVKFDSPEFRKLVGLEIGYPPKAVDFYVKYSELEKQEGSYEINQLESHRVSIRYAGIRCVCHLDDLIECFEWLWEKYPSLDDTPKVLVGTTFYPIHGRQDIENVRQIVLKNVKELV</sequence>
<reference evidence="1 2" key="1">
    <citation type="submission" date="2016-11" db="EMBL/GenBank/DDBJ databases">
        <authorList>
            <person name="Jaros S."/>
            <person name="Januszkiewicz K."/>
            <person name="Wedrychowicz H."/>
        </authorList>
    </citation>
    <scope>NUCLEOTIDE SEQUENCE [LARGE SCALE GENOMIC DNA]</scope>
    <source>
        <strain evidence="1 2">DSM 44666</strain>
    </source>
</reference>
<proteinExistence type="predicted"/>
<dbReference type="EMBL" id="FQVL01000016">
    <property type="protein sequence ID" value="SHF33925.1"/>
    <property type="molecule type" value="Genomic_DNA"/>
</dbReference>
<dbReference type="Proteomes" id="UP000184476">
    <property type="component" value="Unassembled WGS sequence"/>
</dbReference>